<dbReference type="Proteomes" id="UP000220914">
    <property type="component" value="Unassembled WGS sequence"/>
</dbReference>
<feature type="compositionally biased region" description="Pro residues" evidence="1">
    <location>
        <begin position="144"/>
        <end position="159"/>
    </location>
</feature>
<evidence type="ECO:0000313" key="3">
    <source>
        <dbReference type="EMBL" id="GFG52959.1"/>
    </source>
</evidence>
<reference evidence="4 5" key="1">
    <citation type="submission" date="2017-10" db="EMBL/GenBank/DDBJ databases">
        <title>The new phylogeny of genus Mycobacterium.</title>
        <authorList>
            <person name="Tortoli E."/>
            <person name="Trovato A."/>
            <person name="Cirillo D.M."/>
        </authorList>
    </citation>
    <scope>NUCLEOTIDE SEQUENCE [LARGE SCALE GENOMIC DNA]</scope>
    <source>
        <strain evidence="4 5">CCUG37673</strain>
    </source>
</reference>
<dbReference type="RefSeq" id="WP_097944465.1">
    <property type="nucleotide sequence ID" value="NZ_BLKS01000001.1"/>
</dbReference>
<feature type="signal peptide" evidence="2">
    <location>
        <begin position="1"/>
        <end position="30"/>
    </location>
</feature>
<evidence type="ECO:0000256" key="2">
    <source>
        <dbReference type="SAM" id="SignalP"/>
    </source>
</evidence>
<dbReference type="EMBL" id="BLKS01000001">
    <property type="protein sequence ID" value="GFG52959.1"/>
    <property type="molecule type" value="Genomic_DNA"/>
</dbReference>
<evidence type="ECO:0000256" key="1">
    <source>
        <dbReference type="SAM" id="MobiDB-lite"/>
    </source>
</evidence>
<protein>
    <recommendedName>
        <fullName evidence="7">Beta-xylosidase</fullName>
    </recommendedName>
</protein>
<evidence type="ECO:0008006" key="7">
    <source>
        <dbReference type="Google" id="ProtNLM"/>
    </source>
</evidence>
<reference evidence="3" key="3">
    <citation type="submission" date="2020-02" db="EMBL/GenBank/DDBJ databases">
        <authorList>
            <person name="Matsumoto Y."/>
            <person name="Motooka D."/>
            <person name="Nakamura S."/>
        </authorList>
    </citation>
    <scope>NUCLEOTIDE SEQUENCE</scope>
    <source>
        <strain evidence="3">JCM 6377</strain>
    </source>
</reference>
<feature type="region of interest" description="Disordered" evidence="1">
    <location>
        <begin position="77"/>
        <end position="103"/>
    </location>
</feature>
<proteinExistence type="predicted"/>
<feature type="chain" id="PRO_5036036178" description="Beta-xylosidase" evidence="2">
    <location>
        <begin position="31"/>
        <end position="165"/>
    </location>
</feature>
<keyword evidence="5" id="KW-1185">Reference proteome</keyword>
<comment type="caution">
    <text evidence="4">The sequence shown here is derived from an EMBL/GenBank/DDBJ whole genome shotgun (WGS) entry which is preliminary data.</text>
</comment>
<accession>A0A2A7MPW6</accession>
<dbReference type="EMBL" id="PDCP01000105">
    <property type="protein sequence ID" value="PEG33553.1"/>
    <property type="molecule type" value="Genomic_DNA"/>
</dbReference>
<evidence type="ECO:0000313" key="6">
    <source>
        <dbReference type="Proteomes" id="UP000465302"/>
    </source>
</evidence>
<organism evidence="4 5">
    <name type="scientific">Mycolicibacterium agri</name>
    <name type="common">Mycobacterium agri</name>
    <dbReference type="NCBI Taxonomy" id="36811"/>
    <lineage>
        <taxon>Bacteria</taxon>
        <taxon>Bacillati</taxon>
        <taxon>Actinomycetota</taxon>
        <taxon>Actinomycetes</taxon>
        <taxon>Mycobacteriales</taxon>
        <taxon>Mycobacteriaceae</taxon>
        <taxon>Mycolicibacterium</taxon>
    </lineage>
</organism>
<gene>
    <name evidence="4" type="ORF">CQY20_30195</name>
    <name evidence="3" type="ORF">MAGR_44000</name>
</gene>
<evidence type="ECO:0000313" key="4">
    <source>
        <dbReference type="EMBL" id="PEG33553.1"/>
    </source>
</evidence>
<keyword evidence="2" id="KW-0732">Signal</keyword>
<sequence>MAVFDRCNVRVVAVGAGLCGVAIALSPAAAAVPWATGGYECVADKASGTAAAGAPACAPLNDMAGVPMAVPGPLPAAPPAAVPPVPLGPPPIPPVPLGPPPVPAAPLVPPVPVGAPIAAAPVAGGAPLTDMGGSNYGGKGQPTGPLPAGAPAPGQPVPAGPTGAS</sequence>
<name>A0A2A7MPW6_MYCAG</name>
<dbReference type="AlphaFoldDB" id="A0A2A7MPW6"/>
<reference evidence="3 6" key="2">
    <citation type="journal article" date="2019" name="Emerg. Microbes Infect.">
        <title>Comprehensive subspecies identification of 175 nontuberculous mycobacteria species based on 7547 genomic profiles.</title>
        <authorList>
            <person name="Matsumoto Y."/>
            <person name="Kinjo T."/>
            <person name="Motooka D."/>
            <person name="Nabeya D."/>
            <person name="Jung N."/>
            <person name="Uechi K."/>
            <person name="Horii T."/>
            <person name="Iida T."/>
            <person name="Fujita J."/>
            <person name="Nakamura S."/>
        </authorList>
    </citation>
    <scope>NUCLEOTIDE SEQUENCE [LARGE SCALE GENOMIC DNA]</scope>
    <source>
        <strain evidence="3 6">JCM 6377</strain>
    </source>
</reference>
<dbReference type="Proteomes" id="UP000465302">
    <property type="component" value="Unassembled WGS sequence"/>
</dbReference>
<evidence type="ECO:0000313" key="5">
    <source>
        <dbReference type="Proteomes" id="UP000220914"/>
    </source>
</evidence>
<feature type="region of interest" description="Disordered" evidence="1">
    <location>
        <begin position="120"/>
        <end position="165"/>
    </location>
</feature>